<dbReference type="SUPFAM" id="SSF55869">
    <property type="entry name" value="DNA topoisomerase I domain"/>
    <property type="match status" value="1"/>
</dbReference>
<evidence type="ECO:0000313" key="4">
    <source>
        <dbReference type="Proteomes" id="UP000315891"/>
    </source>
</evidence>
<protein>
    <submittedName>
        <fullName evidence="3">DNA topoisomerase IB</fullName>
    </submittedName>
</protein>
<dbReference type="EMBL" id="CP041742">
    <property type="protein sequence ID" value="QDQ73148.1"/>
    <property type="molecule type" value="Genomic_DNA"/>
</dbReference>
<proteinExistence type="predicted"/>
<dbReference type="InterPro" id="IPR013500">
    <property type="entry name" value="TopoI_cat_euk"/>
</dbReference>
<accession>A0A516V3P7</accession>
<evidence type="ECO:0000259" key="2">
    <source>
        <dbReference type="Pfam" id="PF21338"/>
    </source>
</evidence>
<dbReference type="InterPro" id="IPR011010">
    <property type="entry name" value="DNA_brk_join_enz"/>
</dbReference>
<dbReference type="GO" id="GO:0003917">
    <property type="term" value="F:DNA topoisomerase type I (single strand cut, ATP-independent) activity"/>
    <property type="evidence" value="ECO:0007669"/>
    <property type="project" value="InterPro"/>
</dbReference>
<dbReference type="GO" id="GO:0003677">
    <property type="term" value="F:DNA binding"/>
    <property type="evidence" value="ECO:0007669"/>
    <property type="project" value="InterPro"/>
</dbReference>
<dbReference type="GO" id="GO:0006265">
    <property type="term" value="P:DNA topological change"/>
    <property type="evidence" value="ECO:0007669"/>
    <property type="project" value="InterPro"/>
</dbReference>
<dbReference type="Proteomes" id="UP000315891">
    <property type="component" value="Chromosome"/>
</dbReference>
<dbReference type="Gene3D" id="3.90.15.10">
    <property type="entry name" value="Topoisomerase I, Chain A, domain 3"/>
    <property type="match status" value="1"/>
</dbReference>
<dbReference type="AlphaFoldDB" id="A0A516V3P7"/>
<sequence length="393" mass="43780">MADRSWSVPTSARPIAGRSTALTARSAIEHAATASRIAVRGVTAGATGVTRLQGLHYVSDAMPGIRRKGSKRFRYLSPKGRTIRAPRTLERIRALAIPPAWSDVWICADPNGHLQATGRDARGRKQYRYHPRWNRLRGRDKHARIVAFGTALPKLRSAVRKALAIPGFPKDKVVAMVAAVMGTTLIRIGNEQYAESNHSYGLTTLRNRHVQAMRRGGLRFQFRGKSGKLQEVMLTDARLTKLIKRCQQLPGQMLFQYVDADGHTQPIDSSDVNRWLQETMGEDFSAKDFRTWGATALAFRALASNDPPVGEDGKPTPDTVLAAMENSVVEQVAGVLGNSKTICRNSYIDPSLYAAWRSGQLSRYAKNVRGERQWETAMLRFLRSQHPMKKLSH</sequence>
<reference evidence="3 4" key="1">
    <citation type="submission" date="2019-07" db="EMBL/GenBank/DDBJ databases">
        <title>Lysobacter weifangensis sp. nov., isolated from bensulfuron-methyl contaminated farmland soil.</title>
        <authorList>
            <person name="Zhao H."/>
        </authorList>
    </citation>
    <scope>NUCLEOTIDE SEQUENCE [LARGE SCALE GENOMIC DNA]</scope>
    <source>
        <strain evidence="3 4">CC-Bw-6</strain>
    </source>
</reference>
<evidence type="ECO:0000313" key="3">
    <source>
        <dbReference type="EMBL" id="QDQ73148.1"/>
    </source>
</evidence>
<dbReference type="PROSITE" id="PS52038">
    <property type="entry name" value="TOPO_IB_2"/>
    <property type="match status" value="1"/>
</dbReference>
<name>A0A516V3P7_9GAMM</name>
<dbReference type="InterPro" id="IPR014711">
    <property type="entry name" value="TopoI_cat_a-hlx-sub_euk"/>
</dbReference>
<gene>
    <name evidence="3" type="ORF">FNZ56_04295</name>
</gene>
<keyword evidence="4" id="KW-1185">Reference proteome</keyword>
<dbReference type="Gene3D" id="1.10.132.120">
    <property type="match status" value="1"/>
</dbReference>
<feature type="domain" description="DNA topoisomerase I catalytic core eukaryotic-type" evidence="1">
    <location>
        <begin position="138"/>
        <end position="344"/>
    </location>
</feature>
<dbReference type="InterPro" id="IPR049331">
    <property type="entry name" value="Top1B_N_bact"/>
</dbReference>
<keyword evidence="3" id="KW-0413">Isomerase</keyword>
<dbReference type="InterPro" id="IPR035447">
    <property type="entry name" value="DNA_topo_I_N_sf"/>
</dbReference>
<evidence type="ECO:0000259" key="1">
    <source>
        <dbReference type="Pfam" id="PF01028"/>
    </source>
</evidence>
<feature type="domain" description="DNA topoisomerase IB N-terminal" evidence="2">
    <location>
        <begin position="72"/>
        <end position="120"/>
    </location>
</feature>
<dbReference type="Pfam" id="PF01028">
    <property type="entry name" value="Topoisom_I"/>
    <property type="match status" value="1"/>
</dbReference>
<dbReference type="SUPFAM" id="SSF56349">
    <property type="entry name" value="DNA breaking-rejoining enzymes"/>
    <property type="match status" value="1"/>
</dbReference>
<dbReference type="OrthoDB" id="9778962at2"/>
<organism evidence="3 4">
    <name type="scientific">Pseudoluteimonas lycopersici</name>
    <dbReference type="NCBI Taxonomy" id="1324796"/>
    <lineage>
        <taxon>Bacteria</taxon>
        <taxon>Pseudomonadati</taxon>
        <taxon>Pseudomonadota</taxon>
        <taxon>Gammaproteobacteria</taxon>
        <taxon>Lysobacterales</taxon>
        <taxon>Lysobacteraceae</taxon>
        <taxon>Pseudoluteimonas</taxon>
    </lineage>
</organism>
<dbReference type="Gene3D" id="3.30.66.10">
    <property type="entry name" value="DNA topoisomerase I domain"/>
    <property type="match status" value="1"/>
</dbReference>
<dbReference type="Pfam" id="PF21338">
    <property type="entry name" value="Top1B_N_bact"/>
    <property type="match status" value="1"/>
</dbReference>